<evidence type="ECO:0000313" key="2">
    <source>
        <dbReference type="EMBL" id="MCK8493026.1"/>
    </source>
</evidence>
<dbReference type="RefSeq" id="WP_248477607.1">
    <property type="nucleotide sequence ID" value="NZ_JALPRF010000002.1"/>
</dbReference>
<sequence length="799" mass="90215">MYFIRKRLLLPALLLLNGFHASAQSAAGVSTITQSFDTYRQQTLQEKLFLHVDQAVHFTGETVWFKLFYVDGSFHKSLAISKVAYVELLDKDQKPVLQTKVDLSAGTRNGSLFLPSSVLSGNYVLRAYTSWMRNFSPAYFFEQPLTIINPFRPLEPPTLKETPKHIVQLFPEGGHLVQDLPSKVAFSVTDATGHGLTANGWLLTAQNDTITRFSTHKFGIGSFSFTPSGTTTYRVVISDSKGKFMTQALPAIQERGYTMRVAEADGNRLNVTVYSTVSAASAVYLFAHTRQQIKAAEMRSLQRETTFTLDKNALGEGISHLTVFDAAHKPVCERLYFKRPAHPLAIDLKTDQRQYAYRTKVTLDATVQASANVQNQADLSVAVYRVDSLAAFKAPDILSYLWLSSDLQGSVESPDYYFQPETADVRLAADNLMLTHGWRRFKWETVLAAKSQSVRFPFVPDYNSLLVQGRVTDPSSNAPVPNVLTYLSIPGKPVRLFVSKSDSAGRIRFEMRDFYGQKQLIVQTNPTDSLYHLTIDSPFADQPSTTPLPDLLLDEQKGESIQNRSVAMQVQNTFWGDQSLRYRYPTVDSTAFYSEGRESYLLDAYTRFPTMEDILREYVLGVQPRKRQGHFRLIVPNAPYREFFEESPLVLIDGVPVFDMDKVMAFSPLKVQKLDVVTNRYFMGPATFHGIISFMTYKGDLAGFPLDTRLLKLDYDGLQLQREFYAPRYSTPKQQESRLPDGRTLLYWNPALRPNEQGKSQVDFYTSDLAGSYLIEVNGLSGNGNAGFQRLLFEVKKTE</sequence>
<evidence type="ECO:0008006" key="4">
    <source>
        <dbReference type="Google" id="ProtNLM"/>
    </source>
</evidence>
<reference evidence="2 3" key="1">
    <citation type="submission" date="2022-04" db="EMBL/GenBank/DDBJ databases">
        <title>Spirosoma sp. strain RP8 genome sequencing and assembly.</title>
        <authorList>
            <person name="Jung Y."/>
        </authorList>
    </citation>
    <scope>NUCLEOTIDE SEQUENCE [LARGE SCALE GENOMIC DNA]</scope>
    <source>
        <strain evidence="2 3">RP8</strain>
    </source>
</reference>
<gene>
    <name evidence="2" type="ORF">M0L20_14250</name>
</gene>
<evidence type="ECO:0000256" key="1">
    <source>
        <dbReference type="SAM" id="SignalP"/>
    </source>
</evidence>
<dbReference type="Proteomes" id="UP001202180">
    <property type="component" value="Unassembled WGS sequence"/>
</dbReference>
<comment type="caution">
    <text evidence="2">The sequence shown here is derived from an EMBL/GenBank/DDBJ whole genome shotgun (WGS) entry which is preliminary data.</text>
</comment>
<name>A0ABT0HLI0_9BACT</name>
<dbReference type="Gene3D" id="2.60.40.1930">
    <property type="match status" value="1"/>
</dbReference>
<accession>A0ABT0HLI0</accession>
<keyword evidence="1" id="KW-0732">Signal</keyword>
<evidence type="ECO:0000313" key="3">
    <source>
        <dbReference type="Proteomes" id="UP001202180"/>
    </source>
</evidence>
<feature type="signal peptide" evidence="1">
    <location>
        <begin position="1"/>
        <end position="23"/>
    </location>
</feature>
<protein>
    <recommendedName>
        <fullName evidence="4">Macroglobulin domain-containing protein</fullName>
    </recommendedName>
</protein>
<dbReference type="EMBL" id="JALPRF010000002">
    <property type="protein sequence ID" value="MCK8493026.1"/>
    <property type="molecule type" value="Genomic_DNA"/>
</dbReference>
<feature type="chain" id="PRO_5046741278" description="Macroglobulin domain-containing protein" evidence="1">
    <location>
        <begin position="24"/>
        <end position="799"/>
    </location>
</feature>
<keyword evidence="3" id="KW-1185">Reference proteome</keyword>
<organism evidence="2 3">
    <name type="scientific">Spirosoma liriopis</name>
    <dbReference type="NCBI Taxonomy" id="2937440"/>
    <lineage>
        <taxon>Bacteria</taxon>
        <taxon>Pseudomonadati</taxon>
        <taxon>Bacteroidota</taxon>
        <taxon>Cytophagia</taxon>
        <taxon>Cytophagales</taxon>
        <taxon>Cytophagaceae</taxon>
        <taxon>Spirosoma</taxon>
    </lineage>
</organism>
<proteinExistence type="predicted"/>